<keyword evidence="2" id="KW-0813">Transport</keyword>
<dbReference type="InterPro" id="IPR038425">
    <property type="entry name" value="GAT_sf"/>
</dbReference>
<dbReference type="InterPro" id="IPR002014">
    <property type="entry name" value="VHS_dom"/>
</dbReference>
<dbReference type="PROSITE" id="PS50179">
    <property type="entry name" value="VHS"/>
    <property type="match status" value="1"/>
</dbReference>
<feature type="domain" description="GAT" evidence="8">
    <location>
        <begin position="204"/>
        <end position="330"/>
    </location>
</feature>
<dbReference type="CDD" id="cd16998">
    <property type="entry name" value="VHS_GGA_fungi"/>
    <property type="match status" value="1"/>
</dbReference>
<dbReference type="PROSITE" id="PS50180">
    <property type="entry name" value="GAE"/>
    <property type="match status" value="1"/>
</dbReference>
<evidence type="ECO:0000256" key="2">
    <source>
        <dbReference type="ARBA" id="ARBA00022448"/>
    </source>
</evidence>
<feature type="region of interest" description="Disordered" evidence="5">
    <location>
        <begin position="395"/>
        <end position="437"/>
    </location>
</feature>
<dbReference type="GO" id="GO:0006896">
    <property type="term" value="P:Golgi to vacuole transport"/>
    <property type="evidence" value="ECO:0007669"/>
    <property type="project" value="TreeGrafter"/>
</dbReference>
<reference evidence="9 10" key="1">
    <citation type="submission" date="2016-07" db="EMBL/GenBank/DDBJ databases">
        <title>Pervasive Adenine N6-methylation of Active Genes in Fungi.</title>
        <authorList>
            <consortium name="DOE Joint Genome Institute"/>
            <person name="Mondo S.J."/>
            <person name="Dannebaum R.O."/>
            <person name="Kuo R.C."/>
            <person name="Labutti K."/>
            <person name="Haridas S."/>
            <person name="Kuo A."/>
            <person name="Salamov A."/>
            <person name="Ahrendt S.R."/>
            <person name="Lipzen A."/>
            <person name="Sullivan W."/>
            <person name="Andreopoulos W.B."/>
            <person name="Clum A."/>
            <person name="Lindquist E."/>
            <person name="Daum C."/>
            <person name="Ramamoorthy G.K."/>
            <person name="Gryganskyi A."/>
            <person name="Culley D."/>
            <person name="Magnuson J.K."/>
            <person name="James T.Y."/>
            <person name="O'Malley M.A."/>
            <person name="Stajich J.E."/>
            <person name="Spatafora J.W."/>
            <person name="Visel A."/>
            <person name="Grigoriev I.V."/>
        </authorList>
    </citation>
    <scope>NUCLEOTIDE SEQUENCE [LARGE SCALE GENOMIC DNA]</scope>
    <source>
        <strain evidence="9 10">NRRL 1336</strain>
    </source>
</reference>
<dbReference type="Gene3D" id="2.60.40.1230">
    <property type="match status" value="1"/>
</dbReference>
<feature type="domain" description="GAE" evidence="7">
    <location>
        <begin position="460"/>
        <end position="570"/>
    </location>
</feature>
<dbReference type="GO" id="GO:0035091">
    <property type="term" value="F:phosphatidylinositol binding"/>
    <property type="evidence" value="ECO:0007669"/>
    <property type="project" value="InterPro"/>
</dbReference>
<dbReference type="OrthoDB" id="2018246at2759"/>
<comment type="subcellular location">
    <subcellularLocation>
        <location evidence="1">Golgi apparatus</location>
        <location evidence="1">trans-Golgi network</location>
    </subcellularLocation>
</comment>
<keyword evidence="10" id="KW-1185">Reference proteome</keyword>
<dbReference type="GO" id="GO:0005829">
    <property type="term" value="C:cytosol"/>
    <property type="evidence" value="ECO:0007669"/>
    <property type="project" value="GOC"/>
</dbReference>
<dbReference type="Pfam" id="PF00790">
    <property type="entry name" value="VHS"/>
    <property type="match status" value="1"/>
</dbReference>
<dbReference type="EMBL" id="MCGE01000006">
    <property type="protein sequence ID" value="ORZ20346.1"/>
    <property type="molecule type" value="Genomic_DNA"/>
</dbReference>
<dbReference type="SUPFAM" id="SSF89009">
    <property type="entry name" value="GAT-like domain"/>
    <property type="match status" value="1"/>
</dbReference>
<dbReference type="SMART" id="SM00809">
    <property type="entry name" value="Alpha_adaptinC2"/>
    <property type="match status" value="1"/>
</dbReference>
<dbReference type="SUPFAM" id="SSF48464">
    <property type="entry name" value="ENTH/VHS domain"/>
    <property type="match status" value="1"/>
</dbReference>
<dbReference type="Gene3D" id="1.25.40.90">
    <property type="match status" value="1"/>
</dbReference>
<name>A0A1X2IRI4_9FUNG</name>
<evidence type="ECO:0000256" key="5">
    <source>
        <dbReference type="SAM" id="MobiDB-lite"/>
    </source>
</evidence>
<keyword evidence="4" id="KW-0333">Golgi apparatus</keyword>
<evidence type="ECO:0008006" key="11">
    <source>
        <dbReference type="Google" id="ProtNLM"/>
    </source>
</evidence>
<dbReference type="PANTHER" id="PTHR47180:SF1">
    <property type="entry name" value="ADP-RIBOSYLATION FACTOR-BINDING PROTEIN GGA1-RELATED"/>
    <property type="match status" value="1"/>
</dbReference>
<sequence>MTLSLPDLIETACSPARFEADVALNLEICEKINAKGGGLPRLAAMTIVRLVNSKRVNQAMLALTLLDHCVKNCGYPFHLQIATKEFLNALVRKFPERPPASFTPSPAPRLNGSPDFSWNHFDYVPQQPSGANPIMARILYLIKEWKVGLAELSRYKNDLIHIKDMYRLLRYKGYKFPEIREASLSALAPVETLRSADELEEEDRIAQSAKLQELIRRGRPQDLVEANRLMKIMSGYDQRKQTNYNEIFAEELHKIENKATLLYEMLENVKEGEIVDANEMMRELQSACASALPKISKMVKDEEDEEKIEDLLRINDIVNNVIAKYQDIQKGLYNTHYEVNTDGHATPQPEENQGISLIDLDDNGISANSPQYNADPEQSAANVMDELTDLFGQQVNTSTAPSTTPSTTSRQLPPNSILSQPFKPTSSSSVSSSQSTPTADALFDFTSNTAQSVSSPQDLQTQEQAVLIDKNGLLVQLHITPSDPLWQVKACFSNKSKAAMENMTLHLAAPKAMQLNMEPPSSQIIPPNSDNSVFQNITIRNSNNQPLRLRYKATYDQFGVQMEQTGEFSS</sequence>
<evidence type="ECO:0000313" key="10">
    <source>
        <dbReference type="Proteomes" id="UP000193560"/>
    </source>
</evidence>
<evidence type="ECO:0000259" key="8">
    <source>
        <dbReference type="PROSITE" id="PS50909"/>
    </source>
</evidence>
<proteinExistence type="predicted"/>
<organism evidence="9 10">
    <name type="scientific">Absidia repens</name>
    <dbReference type="NCBI Taxonomy" id="90262"/>
    <lineage>
        <taxon>Eukaryota</taxon>
        <taxon>Fungi</taxon>
        <taxon>Fungi incertae sedis</taxon>
        <taxon>Mucoromycota</taxon>
        <taxon>Mucoromycotina</taxon>
        <taxon>Mucoromycetes</taxon>
        <taxon>Mucorales</taxon>
        <taxon>Cunninghamellaceae</taxon>
        <taxon>Absidia</taxon>
    </lineage>
</organism>
<evidence type="ECO:0000259" key="6">
    <source>
        <dbReference type="PROSITE" id="PS50179"/>
    </source>
</evidence>
<comment type="caution">
    <text evidence="9">The sequence shown here is derived from an EMBL/GenBank/DDBJ whole genome shotgun (WGS) entry which is preliminary data.</text>
</comment>
<dbReference type="GO" id="GO:0043130">
    <property type="term" value="F:ubiquitin binding"/>
    <property type="evidence" value="ECO:0007669"/>
    <property type="project" value="InterPro"/>
</dbReference>
<dbReference type="Proteomes" id="UP000193560">
    <property type="component" value="Unassembled WGS sequence"/>
</dbReference>
<dbReference type="InterPro" id="IPR013041">
    <property type="entry name" value="Clathrin_app_Ig-like_sf"/>
</dbReference>
<feature type="compositionally biased region" description="Low complexity" evidence="5">
    <location>
        <begin position="397"/>
        <end position="409"/>
    </location>
</feature>
<protein>
    <recommendedName>
        <fullName evidence="11">VHS domain-domain-containing protein</fullName>
    </recommendedName>
</protein>
<evidence type="ECO:0000256" key="4">
    <source>
        <dbReference type="ARBA" id="ARBA00023034"/>
    </source>
</evidence>
<dbReference type="Pfam" id="PF03127">
    <property type="entry name" value="GAT"/>
    <property type="match status" value="1"/>
</dbReference>
<evidence type="ECO:0000259" key="7">
    <source>
        <dbReference type="PROSITE" id="PS50180"/>
    </source>
</evidence>
<accession>A0A1X2IRI4</accession>
<dbReference type="InterPro" id="IPR004152">
    <property type="entry name" value="GAT_dom"/>
</dbReference>
<feature type="domain" description="VHS" evidence="6">
    <location>
        <begin position="12"/>
        <end position="177"/>
    </location>
</feature>
<evidence type="ECO:0000256" key="3">
    <source>
        <dbReference type="ARBA" id="ARBA00022927"/>
    </source>
</evidence>
<dbReference type="GO" id="GO:0006895">
    <property type="term" value="P:Golgi to endosome transport"/>
    <property type="evidence" value="ECO:0007669"/>
    <property type="project" value="TreeGrafter"/>
</dbReference>
<dbReference type="InterPro" id="IPR052653">
    <property type="entry name" value="ARF-binding"/>
</dbReference>
<dbReference type="SUPFAM" id="SSF49348">
    <property type="entry name" value="Clathrin adaptor appendage domain"/>
    <property type="match status" value="1"/>
</dbReference>
<keyword evidence="3" id="KW-0653">Protein transport</keyword>
<evidence type="ECO:0000256" key="1">
    <source>
        <dbReference type="ARBA" id="ARBA00004601"/>
    </source>
</evidence>
<dbReference type="PROSITE" id="PS50909">
    <property type="entry name" value="GAT"/>
    <property type="match status" value="1"/>
</dbReference>
<dbReference type="GO" id="GO:0043328">
    <property type="term" value="P:protein transport to vacuole involved in ubiquitin-dependent protein catabolic process via the multivesicular body sorting pathway"/>
    <property type="evidence" value="ECO:0007669"/>
    <property type="project" value="TreeGrafter"/>
</dbReference>
<dbReference type="SMART" id="SM00288">
    <property type="entry name" value="VHS"/>
    <property type="match status" value="1"/>
</dbReference>
<dbReference type="InterPro" id="IPR008153">
    <property type="entry name" value="GAE_dom"/>
</dbReference>
<dbReference type="AlphaFoldDB" id="A0A1X2IRI4"/>
<feature type="compositionally biased region" description="Low complexity" evidence="5">
    <location>
        <begin position="419"/>
        <end position="437"/>
    </location>
</feature>
<dbReference type="Gene3D" id="1.20.58.160">
    <property type="match status" value="1"/>
</dbReference>
<evidence type="ECO:0000313" key="9">
    <source>
        <dbReference type="EMBL" id="ORZ20346.1"/>
    </source>
</evidence>
<dbReference type="PANTHER" id="PTHR47180">
    <property type="entry name" value="ADP-RIBOSYLATION FACTOR-BINDING PROTEIN GGA1-RELATED"/>
    <property type="match status" value="1"/>
</dbReference>
<dbReference type="InterPro" id="IPR008152">
    <property type="entry name" value="Clathrin_a/b/g-adaptin_app_Ig"/>
</dbReference>
<dbReference type="STRING" id="90262.A0A1X2IRI4"/>
<dbReference type="Gene3D" id="1.20.5.170">
    <property type="match status" value="1"/>
</dbReference>
<dbReference type="GO" id="GO:0005802">
    <property type="term" value="C:trans-Golgi network"/>
    <property type="evidence" value="ECO:0007669"/>
    <property type="project" value="TreeGrafter"/>
</dbReference>
<dbReference type="FunFam" id="1.20.5.170:FF:000024">
    <property type="entry name" value="VHS domain-containing protein"/>
    <property type="match status" value="1"/>
</dbReference>
<dbReference type="Pfam" id="PF02883">
    <property type="entry name" value="Alpha_adaptinC2"/>
    <property type="match status" value="1"/>
</dbReference>
<dbReference type="InterPro" id="IPR008942">
    <property type="entry name" value="ENTH_VHS"/>
</dbReference>
<gene>
    <name evidence="9" type="ORF">BCR42DRAFT_408577</name>
</gene>